<keyword evidence="1" id="KW-1133">Transmembrane helix</keyword>
<organism evidence="2 3">
    <name type="scientific">Nitrospira tepida</name>
    <dbReference type="NCBI Taxonomy" id="2973512"/>
    <lineage>
        <taxon>Bacteria</taxon>
        <taxon>Pseudomonadati</taxon>
        <taxon>Nitrospirota</taxon>
        <taxon>Nitrospiria</taxon>
        <taxon>Nitrospirales</taxon>
        <taxon>Nitrospiraceae</taxon>
        <taxon>Nitrospira</taxon>
    </lineage>
</organism>
<keyword evidence="3" id="KW-1185">Reference proteome</keyword>
<dbReference type="Gene3D" id="2.130.10.10">
    <property type="entry name" value="YVTN repeat-like/Quinoprotein amine dehydrogenase"/>
    <property type="match status" value="2"/>
</dbReference>
<proteinExistence type="predicted"/>
<evidence type="ECO:0000313" key="3">
    <source>
        <dbReference type="Proteomes" id="UP001179121"/>
    </source>
</evidence>
<sequence length="363" mass="39211">MISRRTDETIRRLAAAGPAVLWTIVATFGLFGLFELIGWQPGDRAVYGKEGGFVIPNPAASIQALTAVNDQLIYAGTFGAGIYRSDNRGDQWVAANEGLSDPFVLSLATARDGTVYAGTFRGGVFRKKPSQAGWEPINEGLKRLEVKALVVSSGRLFAGTGDGVYEASEASPKWSVVTTGLDDTLVHALARSKDGTLYAGTSGKGIMRYRKQTPGWSRMRQGLKDHEGLVENFIRVITVDKDQELYIGTFDGGVFHSADRGENWRPISRALPNDSIRGIVAADKTLIVATGRGIYKTDNKGQKWVPLNKGLTEQSIQSLVASQNGTLYAGTNAGVFRSSDEGATWVGVSEGLRVEQEVPFTFQ</sequence>
<keyword evidence="1" id="KW-0472">Membrane</keyword>
<accession>A0AA86MYY3</accession>
<dbReference type="PANTHER" id="PTHR43739:SF5">
    <property type="entry name" value="EXO-ALPHA-SIALIDASE"/>
    <property type="match status" value="1"/>
</dbReference>
<dbReference type="AlphaFoldDB" id="A0AA86MYY3"/>
<evidence type="ECO:0008006" key="4">
    <source>
        <dbReference type="Google" id="ProtNLM"/>
    </source>
</evidence>
<dbReference type="PANTHER" id="PTHR43739">
    <property type="entry name" value="XYLOGLUCANASE (EUROFUNG)"/>
    <property type="match status" value="1"/>
</dbReference>
<protein>
    <recommendedName>
        <fullName evidence="4">BNR repeat protein</fullName>
    </recommendedName>
</protein>
<reference evidence="2" key="1">
    <citation type="submission" date="2022-10" db="EMBL/GenBank/DDBJ databases">
        <authorList>
            <person name="Koch H."/>
        </authorList>
    </citation>
    <scope>NUCLEOTIDE SEQUENCE</scope>
    <source>
        <strain evidence="2">DNF</strain>
    </source>
</reference>
<dbReference type="SUPFAM" id="SSF50939">
    <property type="entry name" value="Sialidases"/>
    <property type="match status" value="1"/>
</dbReference>
<dbReference type="EMBL" id="OX365700">
    <property type="protein sequence ID" value="CAI4031540.1"/>
    <property type="molecule type" value="Genomic_DNA"/>
</dbReference>
<keyword evidence="1" id="KW-0812">Transmembrane</keyword>
<dbReference type="GO" id="GO:0010411">
    <property type="term" value="P:xyloglucan metabolic process"/>
    <property type="evidence" value="ECO:0007669"/>
    <property type="project" value="TreeGrafter"/>
</dbReference>
<dbReference type="InterPro" id="IPR015943">
    <property type="entry name" value="WD40/YVTN_repeat-like_dom_sf"/>
</dbReference>
<name>A0AA86MYY3_9BACT</name>
<feature type="transmembrane region" description="Helical" evidence="1">
    <location>
        <begin position="12"/>
        <end position="34"/>
    </location>
</feature>
<dbReference type="InterPro" id="IPR052025">
    <property type="entry name" value="Xyloglucanase_GH74"/>
</dbReference>
<dbReference type="KEGG" id="nti:DNFV4_01960"/>
<gene>
    <name evidence="2" type="ORF">DNFV4_01960</name>
</gene>
<dbReference type="InterPro" id="IPR036278">
    <property type="entry name" value="Sialidase_sf"/>
</dbReference>
<evidence type="ECO:0000256" key="1">
    <source>
        <dbReference type="SAM" id="Phobius"/>
    </source>
</evidence>
<evidence type="ECO:0000313" key="2">
    <source>
        <dbReference type="EMBL" id="CAI4031540.1"/>
    </source>
</evidence>
<dbReference type="Proteomes" id="UP001179121">
    <property type="component" value="Chromosome"/>
</dbReference>
<dbReference type="RefSeq" id="WP_289268450.1">
    <property type="nucleotide sequence ID" value="NZ_OX365700.1"/>
</dbReference>